<keyword evidence="3" id="KW-1003">Cell membrane</keyword>
<evidence type="ECO:0000256" key="2">
    <source>
        <dbReference type="ARBA" id="ARBA00022448"/>
    </source>
</evidence>
<dbReference type="EMBL" id="VXRG01000111">
    <property type="protein sequence ID" value="MXY94469.1"/>
    <property type="molecule type" value="Genomic_DNA"/>
</dbReference>
<comment type="caution">
    <text evidence="9">The sequence shown here is derived from an EMBL/GenBank/DDBJ whole genome shotgun (WGS) entry which is preliminary data.</text>
</comment>
<evidence type="ECO:0000256" key="7">
    <source>
        <dbReference type="RuleBase" id="RU363032"/>
    </source>
</evidence>
<evidence type="ECO:0000256" key="5">
    <source>
        <dbReference type="ARBA" id="ARBA00022989"/>
    </source>
</evidence>
<feature type="transmembrane region" description="Helical" evidence="7">
    <location>
        <begin position="144"/>
        <end position="162"/>
    </location>
</feature>
<sequence>MKLSRGEKLFDWINIFVLAILTLFFLIPFLSVVSTSLVSGREYALRGLFILYPYRPVLSSYDMLLGQGSIVVNAYIVTVARVVVGTGLGLAFTFPLAYVLSKRRLYGRVPITMFIFFTMLFHGGLIPNFVLVEKIRLLDSFWSMIWPVLINPWWLLIMRNFMLAIPEELEEAAIMDGASPLVVLLRVYLPLSMPVIATIGLWYAVFHWNQWFDAAIYINDPKKLPLQLILRGILEYGTGQYSDYSGLAEMTELTDPPPAESLKAAMIVITTLPILMIYPFIQRYFVRGIMLGSIKG</sequence>
<proteinExistence type="inferred from homology"/>
<accession>A0A6B0YWU6</accession>
<comment type="subcellular location">
    <subcellularLocation>
        <location evidence="1 7">Cell membrane</location>
        <topology evidence="1 7">Multi-pass membrane protein</topology>
    </subcellularLocation>
</comment>
<feature type="transmembrane region" description="Helical" evidence="7">
    <location>
        <begin position="74"/>
        <end position="99"/>
    </location>
</feature>
<reference evidence="9" key="1">
    <citation type="submission" date="2019-09" db="EMBL/GenBank/DDBJ databases">
        <title>Characterisation of the sponge microbiome using genome-centric metagenomics.</title>
        <authorList>
            <person name="Engelberts J.P."/>
            <person name="Robbins S.J."/>
            <person name="De Goeij J.M."/>
            <person name="Aranda M."/>
            <person name="Bell S.C."/>
            <person name="Webster N.S."/>
        </authorList>
    </citation>
    <scope>NUCLEOTIDE SEQUENCE</scope>
    <source>
        <strain evidence="9">SB0664_bin_27</strain>
    </source>
</reference>
<dbReference type="InterPro" id="IPR035906">
    <property type="entry name" value="MetI-like_sf"/>
</dbReference>
<feature type="transmembrane region" description="Helical" evidence="7">
    <location>
        <begin position="262"/>
        <end position="281"/>
    </location>
</feature>
<keyword evidence="6 7" id="KW-0472">Membrane</keyword>
<dbReference type="Pfam" id="PF00528">
    <property type="entry name" value="BPD_transp_1"/>
    <property type="match status" value="1"/>
</dbReference>
<dbReference type="PANTHER" id="PTHR43744:SF9">
    <property type="entry name" value="POLYGALACTURONAN_RHAMNOGALACTURONAN TRANSPORT SYSTEM PERMEASE PROTEIN YTCP"/>
    <property type="match status" value="1"/>
</dbReference>
<evidence type="ECO:0000256" key="1">
    <source>
        <dbReference type="ARBA" id="ARBA00004651"/>
    </source>
</evidence>
<evidence type="ECO:0000256" key="6">
    <source>
        <dbReference type="ARBA" id="ARBA00023136"/>
    </source>
</evidence>
<keyword evidence="2 7" id="KW-0813">Transport</keyword>
<dbReference type="PANTHER" id="PTHR43744">
    <property type="entry name" value="ABC TRANSPORTER PERMEASE PROTEIN MG189-RELATED-RELATED"/>
    <property type="match status" value="1"/>
</dbReference>
<keyword evidence="4 7" id="KW-0812">Transmembrane</keyword>
<feature type="transmembrane region" description="Helical" evidence="7">
    <location>
        <begin position="12"/>
        <end position="33"/>
    </location>
</feature>
<dbReference type="InterPro" id="IPR000515">
    <property type="entry name" value="MetI-like"/>
</dbReference>
<evidence type="ECO:0000256" key="3">
    <source>
        <dbReference type="ARBA" id="ARBA00022475"/>
    </source>
</evidence>
<feature type="transmembrane region" description="Helical" evidence="7">
    <location>
        <begin position="183"/>
        <end position="205"/>
    </location>
</feature>
<dbReference type="GO" id="GO:0005886">
    <property type="term" value="C:plasma membrane"/>
    <property type="evidence" value="ECO:0007669"/>
    <property type="project" value="UniProtKB-SubCell"/>
</dbReference>
<evidence type="ECO:0000259" key="8">
    <source>
        <dbReference type="PROSITE" id="PS50928"/>
    </source>
</evidence>
<dbReference type="Gene3D" id="1.10.3720.10">
    <property type="entry name" value="MetI-like"/>
    <property type="match status" value="1"/>
</dbReference>
<protein>
    <submittedName>
        <fullName evidence="9">Carbohydrate ABC transporter permease</fullName>
    </submittedName>
</protein>
<dbReference type="PROSITE" id="PS50928">
    <property type="entry name" value="ABC_TM1"/>
    <property type="match status" value="1"/>
</dbReference>
<evidence type="ECO:0000256" key="4">
    <source>
        <dbReference type="ARBA" id="ARBA00022692"/>
    </source>
</evidence>
<keyword evidence="5 7" id="KW-1133">Transmembrane helix</keyword>
<dbReference type="SUPFAM" id="SSF161098">
    <property type="entry name" value="MetI-like"/>
    <property type="match status" value="1"/>
</dbReference>
<name>A0A6B0YWU6_9CHLR</name>
<dbReference type="AlphaFoldDB" id="A0A6B0YWU6"/>
<organism evidence="9">
    <name type="scientific">Caldilineaceae bacterium SB0664_bin_27</name>
    <dbReference type="NCBI Taxonomy" id="2605260"/>
    <lineage>
        <taxon>Bacteria</taxon>
        <taxon>Bacillati</taxon>
        <taxon>Chloroflexota</taxon>
        <taxon>Caldilineae</taxon>
        <taxon>Caldilineales</taxon>
        <taxon>Caldilineaceae</taxon>
    </lineage>
</organism>
<dbReference type="CDD" id="cd06261">
    <property type="entry name" value="TM_PBP2"/>
    <property type="match status" value="1"/>
</dbReference>
<gene>
    <name evidence="9" type="ORF">F4Y42_13595</name>
</gene>
<dbReference type="GO" id="GO:0055085">
    <property type="term" value="P:transmembrane transport"/>
    <property type="evidence" value="ECO:0007669"/>
    <property type="project" value="InterPro"/>
</dbReference>
<feature type="transmembrane region" description="Helical" evidence="7">
    <location>
        <begin position="111"/>
        <end position="132"/>
    </location>
</feature>
<evidence type="ECO:0000313" key="9">
    <source>
        <dbReference type="EMBL" id="MXY94469.1"/>
    </source>
</evidence>
<comment type="similarity">
    <text evidence="7">Belongs to the binding-protein-dependent transport system permease family.</text>
</comment>
<feature type="domain" description="ABC transmembrane type-1" evidence="8">
    <location>
        <begin position="75"/>
        <end position="278"/>
    </location>
</feature>